<organismHost>
    <name type="scientific">Saccharolobus shibatae</name>
    <dbReference type="NCBI Taxonomy" id="2286"/>
</organismHost>
<protein>
    <submittedName>
        <fullName evidence="1">Uncharacterized protein</fullName>
    </submittedName>
</protein>
<keyword evidence="2" id="KW-1185">Reference proteome</keyword>
<reference evidence="1" key="1">
    <citation type="journal article" date="2018" name="Nat. Commun.">
        <title>Structural conservation in a membrane-enveloped filamentous virus infecting a hyperthermophilic acidophile.</title>
        <authorList>
            <person name="Liu Y."/>
            <person name="Osinski T."/>
            <person name="Wang F."/>
            <person name="Krupovic M."/>
            <person name="Schouten S."/>
            <person name="Kasson P."/>
            <person name="Prangishvili D."/>
            <person name="Egelman E.H."/>
        </authorList>
    </citation>
    <scope>NUCLEOTIDE SEQUENCE [LARGE SCALE GENOMIC DNA]</scope>
    <source>
        <strain evidence="1">S48</strain>
    </source>
</reference>
<evidence type="ECO:0000313" key="2">
    <source>
        <dbReference type="Proteomes" id="UP000263690"/>
    </source>
</evidence>
<dbReference type="Proteomes" id="UP000263690">
    <property type="component" value="Segment"/>
</dbReference>
<accession>A0A346LU54</accession>
<gene>
    <name evidence="1" type="ORF">SFV1gp15</name>
</gene>
<sequence length="193" mass="22723">MKPKTAVGKLKIYMKRPIRYYFNSPKETIPYTQSTGYVETYKLYKVALVDILNVDSPSQFESELIKMGYKKDKNTFYYVYENGLMLLLEKYGNAYQVKIVKIQEIKKLMISARIPKDIYVTQYVTQLYRIIEKFKFNEYLIASQISKITEYDTSNTVVKQINVKVPYYNTIKRVSQIAKIKVSDTAYLITLLD</sequence>
<organism evidence="1">
    <name type="scientific">Sulfolobus filamentous virus 1</name>
    <name type="common">SFV1</name>
    <name type="synonym">Sulfolobus virus SFV-1</name>
    <dbReference type="NCBI Taxonomy" id="2304198"/>
    <lineage>
        <taxon>Viruses</taxon>
        <taxon>Adnaviria</taxon>
        <taxon>Zilligvirae</taxon>
        <taxon>Taleaviricota</taxon>
        <taxon>Tokiviricetes</taxon>
        <taxon>Ligamenvirales</taxon>
        <taxon>Lipothrixviridae</taxon>
        <taxon>Alphalipothrixvirus</taxon>
        <taxon>Alphalipothrixvirus beppuense</taxon>
    </lineage>
</organism>
<proteinExistence type="predicted"/>
<evidence type="ECO:0000313" key="1">
    <source>
        <dbReference type="EMBL" id="AXQ00097.1"/>
    </source>
</evidence>
<dbReference type="EMBL" id="MH447526">
    <property type="protein sequence ID" value="AXQ00097.1"/>
    <property type="molecule type" value="Genomic_DNA"/>
</dbReference>
<name>A0A346LU54_SUFV1</name>